<protein>
    <recommendedName>
        <fullName evidence="4">Cuticle protein</fullName>
    </recommendedName>
</protein>
<keyword evidence="3" id="KW-1185">Reference proteome</keyword>
<reference evidence="2 3" key="1">
    <citation type="journal article" date="2023" name="Nucleic Acids Res.">
        <title>The hologenome of Daphnia magna reveals possible DNA methylation and microbiome-mediated evolution of the host genome.</title>
        <authorList>
            <person name="Chaturvedi A."/>
            <person name="Li X."/>
            <person name="Dhandapani V."/>
            <person name="Marshall H."/>
            <person name="Kissane S."/>
            <person name="Cuenca-Cambronero M."/>
            <person name="Asole G."/>
            <person name="Calvet F."/>
            <person name="Ruiz-Romero M."/>
            <person name="Marangio P."/>
            <person name="Guigo R."/>
            <person name="Rago D."/>
            <person name="Mirbahai L."/>
            <person name="Eastwood N."/>
            <person name="Colbourne J.K."/>
            <person name="Zhou J."/>
            <person name="Mallon E."/>
            <person name="Orsini L."/>
        </authorList>
    </citation>
    <scope>NUCLEOTIDE SEQUENCE [LARGE SCALE GENOMIC DNA]</scope>
    <source>
        <strain evidence="2">LRV0_1</strain>
    </source>
</reference>
<comment type="caution">
    <text evidence="2">The sequence shown here is derived from an EMBL/GenBank/DDBJ whole genome shotgun (WGS) entry which is preliminary data.</text>
</comment>
<organism evidence="2 3">
    <name type="scientific">Daphnia magna</name>
    <dbReference type="NCBI Taxonomy" id="35525"/>
    <lineage>
        <taxon>Eukaryota</taxon>
        <taxon>Metazoa</taxon>
        <taxon>Ecdysozoa</taxon>
        <taxon>Arthropoda</taxon>
        <taxon>Crustacea</taxon>
        <taxon>Branchiopoda</taxon>
        <taxon>Diplostraca</taxon>
        <taxon>Cladocera</taxon>
        <taxon>Anomopoda</taxon>
        <taxon>Daphniidae</taxon>
        <taxon>Daphnia</taxon>
    </lineage>
</organism>
<feature type="transmembrane region" description="Helical" evidence="1">
    <location>
        <begin position="80"/>
        <end position="102"/>
    </location>
</feature>
<evidence type="ECO:0008006" key="4">
    <source>
        <dbReference type="Google" id="ProtNLM"/>
    </source>
</evidence>
<evidence type="ECO:0000256" key="1">
    <source>
        <dbReference type="SAM" id="Phobius"/>
    </source>
</evidence>
<dbReference type="Proteomes" id="UP001234178">
    <property type="component" value="Unassembled WGS sequence"/>
</dbReference>
<keyword evidence="1" id="KW-1133">Transmembrane helix</keyword>
<dbReference type="EMBL" id="JAOYFB010000036">
    <property type="protein sequence ID" value="KAK4018982.1"/>
    <property type="molecule type" value="Genomic_DNA"/>
</dbReference>
<sequence length="183" mass="19772">MTRSQAMDAWVGLGSHEECEADMSPERSAKDFGGEHPKKGCGYYSSRGYVLYKAKRKERKASQHISSFSTKSPFSTNMQILTVLLVCLAAVNAYVVPAPYLVRTPAHDSAIIKSDRLGGNFAWSTVEGHAYAAVTPVVQRVLTPVGVSHHAIAAPYYGYPYGLTQFVAPAQVDAKAGQAVYVA</sequence>
<keyword evidence="1" id="KW-0472">Membrane</keyword>
<keyword evidence="1" id="KW-0812">Transmembrane</keyword>
<accession>A0ABR0A1E8</accession>
<proteinExistence type="predicted"/>
<gene>
    <name evidence="2" type="ORF">OUZ56_001016</name>
</gene>
<evidence type="ECO:0000313" key="2">
    <source>
        <dbReference type="EMBL" id="KAK4018982.1"/>
    </source>
</evidence>
<evidence type="ECO:0000313" key="3">
    <source>
        <dbReference type="Proteomes" id="UP001234178"/>
    </source>
</evidence>
<name>A0ABR0A1E8_9CRUS</name>